<evidence type="ECO:0000313" key="4">
    <source>
        <dbReference type="Proteomes" id="UP000279968"/>
    </source>
</evidence>
<feature type="domain" description="DUF1206" evidence="2">
    <location>
        <begin position="202"/>
        <end position="271"/>
    </location>
</feature>
<comment type="caution">
    <text evidence="3">The sequence shown here is derived from an EMBL/GenBank/DDBJ whole genome shotgun (WGS) entry which is preliminary data.</text>
</comment>
<reference evidence="3 4" key="1">
    <citation type="journal article" date="2015" name="Int. J. Syst. Evol. Microbiol.">
        <title>Micromonospora costi sp. nov., isolated from a leaf of Costus speciosus.</title>
        <authorList>
            <person name="Thawai C."/>
        </authorList>
    </citation>
    <scope>NUCLEOTIDE SEQUENCE [LARGE SCALE GENOMIC DNA]</scope>
    <source>
        <strain evidence="3 4">CS1-12</strain>
    </source>
</reference>
<feature type="transmembrane region" description="Helical" evidence="1">
    <location>
        <begin position="245"/>
        <end position="266"/>
    </location>
</feature>
<feature type="transmembrane region" description="Helical" evidence="1">
    <location>
        <begin position="67"/>
        <end position="89"/>
    </location>
</feature>
<sequence>MSLTHSAGATASRTADSRWLELLARAGFIGYGIVHLLFAWLALQIAFGNSSDDGDQSGALRTLAAQPLGKALVVATAVGLLAMAIWQALEAAVGHRAERGRERTWERLASLGRTLVYLYFAWTAYKVFSDAGSNSADQQEALTGRAMESSGGRWLVGLAGLVLAAIGVGLVIYGLVKRFEKHLKTGEMSPGTHKLARRLGIAGYVAKGVAYAIAGVLVIAAAVTYDPEKARGLDGALRTLREQSYGTVLLTLVALGIAAFGVYCFLQSRYRKV</sequence>
<dbReference type="RefSeq" id="WP_120777491.1">
    <property type="nucleotide sequence ID" value="NZ_JBHLUP010000009.1"/>
</dbReference>
<keyword evidence="1" id="KW-1133">Transmembrane helix</keyword>
<feature type="transmembrane region" description="Helical" evidence="1">
    <location>
        <begin position="204"/>
        <end position="225"/>
    </location>
</feature>
<organism evidence="3 4">
    <name type="scientific">Micromonospora costi</name>
    <dbReference type="NCBI Taxonomy" id="1530042"/>
    <lineage>
        <taxon>Bacteria</taxon>
        <taxon>Bacillati</taxon>
        <taxon>Actinomycetota</taxon>
        <taxon>Actinomycetes</taxon>
        <taxon>Micromonosporales</taxon>
        <taxon>Micromonosporaceae</taxon>
        <taxon>Micromonospora</taxon>
    </lineage>
</organism>
<feature type="transmembrane region" description="Helical" evidence="1">
    <location>
        <begin position="22"/>
        <end position="47"/>
    </location>
</feature>
<dbReference type="OrthoDB" id="4552598at2"/>
<feature type="domain" description="DUF1206" evidence="2">
    <location>
        <begin position="111"/>
        <end position="175"/>
    </location>
</feature>
<evidence type="ECO:0000259" key="2">
    <source>
        <dbReference type="Pfam" id="PF06724"/>
    </source>
</evidence>
<keyword evidence="1" id="KW-0812">Transmembrane</keyword>
<gene>
    <name evidence="3" type="ORF">D7193_00975</name>
</gene>
<protein>
    <submittedName>
        <fullName evidence="3">DUF1206 domain-containing protein</fullName>
    </submittedName>
</protein>
<accession>A0A3B0A9Z1</accession>
<dbReference type="Pfam" id="PF06724">
    <property type="entry name" value="DUF1206"/>
    <property type="match status" value="3"/>
</dbReference>
<feature type="transmembrane region" description="Helical" evidence="1">
    <location>
        <begin position="110"/>
        <end position="128"/>
    </location>
</feature>
<keyword evidence="1" id="KW-0472">Membrane</keyword>
<dbReference type="InterPro" id="IPR009597">
    <property type="entry name" value="DUF1206"/>
</dbReference>
<evidence type="ECO:0000256" key="1">
    <source>
        <dbReference type="SAM" id="Phobius"/>
    </source>
</evidence>
<dbReference type="Proteomes" id="UP000279968">
    <property type="component" value="Unassembled WGS sequence"/>
</dbReference>
<proteinExistence type="predicted"/>
<feature type="transmembrane region" description="Helical" evidence="1">
    <location>
        <begin position="154"/>
        <end position="176"/>
    </location>
</feature>
<dbReference type="AlphaFoldDB" id="A0A3B0A9Z1"/>
<dbReference type="EMBL" id="RBAN01000001">
    <property type="protein sequence ID" value="RKN57300.1"/>
    <property type="molecule type" value="Genomic_DNA"/>
</dbReference>
<evidence type="ECO:0000313" key="3">
    <source>
        <dbReference type="EMBL" id="RKN57300.1"/>
    </source>
</evidence>
<feature type="domain" description="DUF1206" evidence="2">
    <location>
        <begin position="26"/>
        <end position="93"/>
    </location>
</feature>
<name>A0A3B0A9Z1_9ACTN</name>
<keyword evidence="4" id="KW-1185">Reference proteome</keyword>